<protein>
    <submittedName>
        <fullName evidence="1">Uncharacterized protein</fullName>
    </submittedName>
</protein>
<sequence>MTPVISPVMVTMVGVDKGGLGRGASLDGMLEFPWYVRQPTKTILPTAQQTKTRQIRRNEVGSFWNETCFIMAALNSNSQY</sequence>
<dbReference type="AlphaFoldDB" id="A0A6M0RMV6"/>
<name>A0A6M0RMV6_9CYAN</name>
<dbReference type="Proteomes" id="UP000481033">
    <property type="component" value="Unassembled WGS sequence"/>
</dbReference>
<comment type="caution">
    <text evidence="1">The sequence shown here is derived from an EMBL/GenBank/DDBJ whole genome shotgun (WGS) entry which is preliminary data.</text>
</comment>
<accession>A0A6M0RMV6</accession>
<reference evidence="1 2" key="1">
    <citation type="journal article" date="2020" name="Microb. Ecol.">
        <title>Ecogenomics of the Marine Benthic Filamentous Cyanobacterium Adonisia.</title>
        <authorList>
            <person name="Walter J.M."/>
            <person name="Coutinho F.H."/>
            <person name="Leomil L."/>
            <person name="Hargreaves P.I."/>
            <person name="Campeao M.E."/>
            <person name="Vieira V.V."/>
            <person name="Silva B.S."/>
            <person name="Fistarol G.O."/>
            <person name="Salomon P.S."/>
            <person name="Sawabe T."/>
            <person name="Mino S."/>
            <person name="Hosokawa M."/>
            <person name="Miyashita H."/>
            <person name="Maruyama F."/>
            <person name="van Verk M.C."/>
            <person name="Dutilh B.E."/>
            <person name="Thompson C.C."/>
            <person name="Thompson F.L."/>
        </authorList>
    </citation>
    <scope>NUCLEOTIDE SEQUENCE [LARGE SCALE GENOMIC DNA]</scope>
    <source>
        <strain evidence="1 2">CCMR0081</strain>
    </source>
</reference>
<keyword evidence="2" id="KW-1185">Reference proteome</keyword>
<evidence type="ECO:0000313" key="2">
    <source>
        <dbReference type="Proteomes" id="UP000481033"/>
    </source>
</evidence>
<proteinExistence type="predicted"/>
<organism evidence="1 2">
    <name type="scientific">Adonisia turfae CCMR0081</name>
    <dbReference type="NCBI Taxonomy" id="2292702"/>
    <lineage>
        <taxon>Bacteria</taxon>
        <taxon>Bacillati</taxon>
        <taxon>Cyanobacteriota</taxon>
        <taxon>Adonisia</taxon>
        <taxon>Adonisia turfae</taxon>
    </lineage>
</organism>
<evidence type="ECO:0000313" key="1">
    <source>
        <dbReference type="EMBL" id="NEZ57519.1"/>
    </source>
</evidence>
<dbReference type="EMBL" id="QXHD01000004">
    <property type="protein sequence ID" value="NEZ57519.1"/>
    <property type="molecule type" value="Genomic_DNA"/>
</dbReference>
<gene>
    <name evidence="1" type="ORF">DXZ20_17945</name>
</gene>